<feature type="region of interest" description="Disordered" evidence="1">
    <location>
        <begin position="1"/>
        <end position="41"/>
    </location>
</feature>
<dbReference type="AlphaFoldDB" id="A0A0G1ENY6"/>
<organism evidence="2 3">
    <name type="scientific">candidate division WWE3 bacterium GW2011_GWB2_43_22</name>
    <dbReference type="NCBI Taxonomy" id="1619118"/>
    <lineage>
        <taxon>Bacteria</taxon>
        <taxon>Katanobacteria</taxon>
    </lineage>
</organism>
<sequence length="236" mass="27377">MKFGELHQETQDLATQAIESSNLLDPPWKSSPEEPYGIRRFNPIRSEDTQRYKDMDRHPEVLKWMLPPEVLSNEDLDSLIRTDESVVEDHRAVWAIVDERNEALGWIQFYPDEILTKEKRKELGIPENALILETSYCKLFNEWPKYSRFIKDRDNLDTVTNYGIASSGLKQSLIKLKQMESVLSENLKIEPRPLFITGYTDLQNIASESALIKNNFQKVGTVDYEGEINNAWIVKA</sequence>
<evidence type="ECO:0000313" key="2">
    <source>
        <dbReference type="EMBL" id="KKT11680.1"/>
    </source>
</evidence>
<protein>
    <submittedName>
        <fullName evidence="2">Uncharacterized protein</fullName>
    </submittedName>
</protein>
<reference evidence="2 3" key="1">
    <citation type="journal article" date="2015" name="Nature">
        <title>rRNA introns, odd ribosomes, and small enigmatic genomes across a large radiation of phyla.</title>
        <authorList>
            <person name="Brown C.T."/>
            <person name="Hug L.A."/>
            <person name="Thomas B.C."/>
            <person name="Sharon I."/>
            <person name="Castelle C.J."/>
            <person name="Singh A."/>
            <person name="Wilkins M.J."/>
            <person name="Williams K.H."/>
            <person name="Banfield J.F."/>
        </authorList>
    </citation>
    <scope>NUCLEOTIDE SEQUENCE [LARGE SCALE GENOMIC DNA]</scope>
</reference>
<feature type="compositionally biased region" description="Polar residues" evidence="1">
    <location>
        <begin position="11"/>
        <end position="23"/>
    </location>
</feature>
<dbReference type="Gene3D" id="3.40.630.30">
    <property type="match status" value="1"/>
</dbReference>
<dbReference type="Proteomes" id="UP000033910">
    <property type="component" value="Unassembled WGS sequence"/>
</dbReference>
<evidence type="ECO:0000256" key="1">
    <source>
        <dbReference type="SAM" id="MobiDB-lite"/>
    </source>
</evidence>
<accession>A0A0G1ENY6</accession>
<evidence type="ECO:0000313" key="3">
    <source>
        <dbReference type="Proteomes" id="UP000033910"/>
    </source>
</evidence>
<proteinExistence type="predicted"/>
<comment type="caution">
    <text evidence="2">The sequence shown here is derived from an EMBL/GenBank/DDBJ whole genome shotgun (WGS) entry which is preliminary data.</text>
</comment>
<gene>
    <name evidence="2" type="ORF">UV89_C0011G0002</name>
</gene>
<name>A0A0G1ENY6_UNCKA</name>
<dbReference type="EMBL" id="LCGF01000011">
    <property type="protein sequence ID" value="KKT11680.1"/>
    <property type="molecule type" value="Genomic_DNA"/>
</dbReference>
<feature type="compositionally biased region" description="Basic and acidic residues" evidence="1">
    <location>
        <begin position="1"/>
        <end position="10"/>
    </location>
</feature>